<evidence type="ECO:0000313" key="9">
    <source>
        <dbReference type="Proteomes" id="UP000611762"/>
    </source>
</evidence>
<evidence type="ECO:0000256" key="2">
    <source>
        <dbReference type="ARBA" id="ARBA00022475"/>
    </source>
</evidence>
<name>A0A926HVK7_9FIRM</name>
<comment type="subcellular location">
    <subcellularLocation>
        <location evidence="1">Cell membrane</location>
        <topology evidence="1">Multi-pass membrane protein</topology>
    </subcellularLocation>
</comment>
<dbReference type="Proteomes" id="UP000611762">
    <property type="component" value="Unassembled WGS sequence"/>
</dbReference>
<accession>A0A926HVK7</accession>
<evidence type="ECO:0000256" key="4">
    <source>
        <dbReference type="ARBA" id="ARBA00022989"/>
    </source>
</evidence>
<evidence type="ECO:0000256" key="1">
    <source>
        <dbReference type="ARBA" id="ARBA00004651"/>
    </source>
</evidence>
<comment type="caution">
    <text evidence="8">The sequence shown here is derived from an EMBL/GenBank/DDBJ whole genome shotgun (WGS) entry which is preliminary data.</text>
</comment>
<feature type="transmembrane region" description="Helical" evidence="6">
    <location>
        <begin position="425"/>
        <end position="445"/>
    </location>
</feature>
<feature type="domain" description="ABC3 transporter permease C-terminal" evidence="7">
    <location>
        <begin position="646"/>
        <end position="757"/>
    </location>
</feature>
<reference evidence="8" key="1">
    <citation type="submission" date="2020-08" db="EMBL/GenBank/DDBJ databases">
        <title>Genome public.</title>
        <authorList>
            <person name="Liu C."/>
            <person name="Sun Q."/>
        </authorList>
    </citation>
    <scope>NUCLEOTIDE SEQUENCE</scope>
    <source>
        <strain evidence="8">H8</strain>
    </source>
</reference>
<feature type="transmembrane region" description="Helical" evidence="6">
    <location>
        <begin position="302"/>
        <end position="326"/>
    </location>
</feature>
<evidence type="ECO:0000256" key="5">
    <source>
        <dbReference type="ARBA" id="ARBA00023136"/>
    </source>
</evidence>
<organism evidence="8 9">
    <name type="scientific">Congzhengia minquanensis</name>
    <dbReference type="NCBI Taxonomy" id="2763657"/>
    <lineage>
        <taxon>Bacteria</taxon>
        <taxon>Bacillati</taxon>
        <taxon>Bacillota</taxon>
        <taxon>Clostridia</taxon>
        <taxon>Eubacteriales</taxon>
        <taxon>Oscillospiraceae</taxon>
        <taxon>Congzhengia</taxon>
    </lineage>
</organism>
<feature type="transmembrane region" description="Helical" evidence="6">
    <location>
        <begin position="346"/>
        <end position="372"/>
    </location>
</feature>
<keyword evidence="2" id="KW-1003">Cell membrane</keyword>
<proteinExistence type="predicted"/>
<keyword evidence="3 6" id="KW-0812">Transmembrane</keyword>
<evidence type="ECO:0000256" key="3">
    <source>
        <dbReference type="ARBA" id="ARBA00022692"/>
    </source>
</evidence>
<dbReference type="RefSeq" id="WP_249313757.1">
    <property type="nucleotide sequence ID" value="NZ_JACRSU010000005.1"/>
</dbReference>
<dbReference type="PANTHER" id="PTHR30287:SF1">
    <property type="entry name" value="INNER MEMBRANE PROTEIN"/>
    <property type="match status" value="1"/>
</dbReference>
<evidence type="ECO:0000259" key="7">
    <source>
        <dbReference type="Pfam" id="PF02687"/>
    </source>
</evidence>
<dbReference type="InterPro" id="IPR003838">
    <property type="entry name" value="ABC3_permease_C"/>
</dbReference>
<protein>
    <submittedName>
        <fullName evidence="8">ABC transporter permease</fullName>
    </submittedName>
</protein>
<feature type="domain" description="ABC3 transporter permease C-terminal" evidence="7">
    <location>
        <begin position="259"/>
        <end position="379"/>
    </location>
</feature>
<feature type="transmembrane region" description="Helical" evidence="6">
    <location>
        <begin position="643"/>
        <end position="668"/>
    </location>
</feature>
<dbReference type="InterPro" id="IPR038766">
    <property type="entry name" value="Membrane_comp_ABC_pdt"/>
</dbReference>
<gene>
    <name evidence="8" type="ORF">H8698_12285</name>
</gene>
<feature type="transmembrane region" description="Helical" evidence="6">
    <location>
        <begin position="729"/>
        <end position="749"/>
    </location>
</feature>
<evidence type="ECO:0000256" key="6">
    <source>
        <dbReference type="SAM" id="Phobius"/>
    </source>
</evidence>
<dbReference type="PANTHER" id="PTHR30287">
    <property type="entry name" value="MEMBRANE COMPONENT OF PREDICTED ABC SUPERFAMILY METABOLITE UPTAKE TRANSPORTER"/>
    <property type="match status" value="1"/>
</dbReference>
<dbReference type="GO" id="GO:0005886">
    <property type="term" value="C:plasma membrane"/>
    <property type="evidence" value="ECO:0007669"/>
    <property type="project" value="UniProtKB-SubCell"/>
</dbReference>
<feature type="transmembrane region" description="Helical" evidence="6">
    <location>
        <begin position="689"/>
        <end position="709"/>
    </location>
</feature>
<feature type="transmembrane region" description="Helical" evidence="6">
    <location>
        <begin position="12"/>
        <end position="34"/>
    </location>
</feature>
<sequence>MFWKNFRRELIFTTSRLVSVVVIAAVAVLMFVALSGNTYNAERIAQQYFKKQNVADLWVTGVGFDRADFRNVSKIDGIKDVQPRTTIDAESRDFANITLALYAVPDEMNMNIPYIVEGETLSRSRDIMISDEFARANGLSVGDFYEVKLTATGDVLKLYVCALVKSPECMHHVSGTNLTPDLASYGFGYISEDALAHLTGKNNYNQICVTVTDGADLENIKAELSDCLGTKLVNILALEDNINAYELLELTNSIKTIVMVFPLIFFAVAALIMFSTMSRLIENARQTIGTFKALGYGDVQIMCYYLFYAVLVVILGYIIGVLPARALSGVVLSALFGSVDMPPHEILYSPSALVISFVITFLVCIGTAYFAAKGALSETPAECMRPKPPKKTRKTLLEQIPPVWNRLGFNTKYIFRNIMRNKSKMAICIVGITGCMTLVLTALGINDSVSSFIDRTETKLQKYDLMVTLNGTVTEAQYKHLGYLPQVEDSQYEMTMGTKIYSRNNLETVYFRVTDDQLHLKLLDLNGPETYDMPVDGVILGDDTAKDLAVMPGDEVQIKFTGDNRYYPMRVGKIIRGADGAYVSKTYWNTLGKPYTPNTAYLKTNDLEAVRNRVEDFDFVAGTEDKAAVMTSLRNQVKAITSIVYLLILFGGILAFVVLYNLGIMSFFEQIRSLATLQVLGFYDKETKRLLLTENIIFTAVGVILGVPLGKALVGAILGSIEMVKLDVAIAVLSYFAAGALTLVFAVLVNRVLGSKIKTIDMLGALKSVE</sequence>
<dbReference type="EMBL" id="JACRSU010000005">
    <property type="protein sequence ID" value="MBC8541757.1"/>
    <property type="molecule type" value="Genomic_DNA"/>
</dbReference>
<dbReference type="Pfam" id="PF02687">
    <property type="entry name" value="FtsX"/>
    <property type="match status" value="2"/>
</dbReference>
<keyword evidence="5 6" id="KW-0472">Membrane</keyword>
<feature type="transmembrane region" description="Helical" evidence="6">
    <location>
        <begin position="257"/>
        <end position="281"/>
    </location>
</feature>
<keyword evidence="9" id="KW-1185">Reference proteome</keyword>
<evidence type="ECO:0000313" key="8">
    <source>
        <dbReference type="EMBL" id="MBC8541757.1"/>
    </source>
</evidence>
<dbReference type="AlphaFoldDB" id="A0A926HVK7"/>
<keyword evidence="4 6" id="KW-1133">Transmembrane helix</keyword>